<dbReference type="EMBL" id="GGFJ01013623">
    <property type="protein sequence ID" value="MBW62764.1"/>
    <property type="molecule type" value="Transcribed_RNA"/>
</dbReference>
<accession>A0A2M4CBS6</accession>
<name>A0A2M4CBS6_9DIPT</name>
<sequence length="79" mass="8653">MAKVNCVGMFVGALEAPVACQCLRLPPVHIYDPNRSVDSGLRGLPPKKHASNMTQFMKTEALGVHNLPKVSFFWWGGTV</sequence>
<reference evidence="1" key="1">
    <citation type="submission" date="2018-01" db="EMBL/GenBank/DDBJ databases">
        <title>An insight into the sialome of Amazonian anophelines.</title>
        <authorList>
            <person name="Ribeiro J.M."/>
            <person name="Scarpassa V."/>
            <person name="Calvo E."/>
        </authorList>
    </citation>
    <scope>NUCLEOTIDE SEQUENCE</scope>
    <source>
        <tissue evidence="1">Salivary glands</tissue>
    </source>
</reference>
<dbReference type="AlphaFoldDB" id="A0A2M4CBS6"/>
<protein>
    <submittedName>
        <fullName evidence="1">Putative secreted protein</fullName>
    </submittedName>
</protein>
<evidence type="ECO:0000313" key="1">
    <source>
        <dbReference type="EMBL" id="MBW62764.1"/>
    </source>
</evidence>
<organism evidence="1">
    <name type="scientific">Anopheles marajoara</name>
    <dbReference type="NCBI Taxonomy" id="58244"/>
    <lineage>
        <taxon>Eukaryota</taxon>
        <taxon>Metazoa</taxon>
        <taxon>Ecdysozoa</taxon>
        <taxon>Arthropoda</taxon>
        <taxon>Hexapoda</taxon>
        <taxon>Insecta</taxon>
        <taxon>Pterygota</taxon>
        <taxon>Neoptera</taxon>
        <taxon>Endopterygota</taxon>
        <taxon>Diptera</taxon>
        <taxon>Nematocera</taxon>
        <taxon>Culicoidea</taxon>
        <taxon>Culicidae</taxon>
        <taxon>Anophelinae</taxon>
        <taxon>Anopheles</taxon>
    </lineage>
</organism>
<proteinExistence type="predicted"/>